<evidence type="ECO:0000256" key="1">
    <source>
        <dbReference type="ARBA" id="ARBA00006594"/>
    </source>
</evidence>
<feature type="domain" description="DNA methylase adenine-specific" evidence="9">
    <location>
        <begin position="169"/>
        <end position="457"/>
    </location>
</feature>
<dbReference type="InterPro" id="IPR022749">
    <property type="entry name" value="D12N6_MeTrfase_N"/>
</dbReference>
<dbReference type="Proteomes" id="UP000274212">
    <property type="component" value="Unassembled WGS sequence"/>
</dbReference>
<dbReference type="GO" id="GO:0008170">
    <property type="term" value="F:N-methyltransferase activity"/>
    <property type="evidence" value="ECO:0007669"/>
    <property type="project" value="InterPro"/>
</dbReference>
<dbReference type="Pfam" id="PF02384">
    <property type="entry name" value="N6_Mtase"/>
    <property type="match status" value="1"/>
</dbReference>
<keyword evidence="3" id="KW-0489">Methyltransferase</keyword>
<dbReference type="GO" id="GO:0003677">
    <property type="term" value="F:DNA binding"/>
    <property type="evidence" value="ECO:0007669"/>
    <property type="project" value="InterPro"/>
</dbReference>
<dbReference type="PRINTS" id="PR00507">
    <property type="entry name" value="N12N6MTFRASE"/>
</dbReference>
<name>A0A3M5RLM1_9PSED</name>
<dbReference type="SUPFAM" id="SSF53335">
    <property type="entry name" value="S-adenosyl-L-methionine-dependent methyltransferases"/>
    <property type="match status" value="1"/>
</dbReference>
<comment type="caution">
    <text evidence="11">The sequence shown here is derived from an EMBL/GenBank/DDBJ whole genome shotgun (WGS) entry which is preliminary data.</text>
</comment>
<feature type="domain" description="N6 adenine-specific DNA methyltransferase N-terminal" evidence="10">
    <location>
        <begin position="20"/>
        <end position="159"/>
    </location>
</feature>
<evidence type="ECO:0000259" key="9">
    <source>
        <dbReference type="Pfam" id="PF02384"/>
    </source>
</evidence>
<dbReference type="Pfam" id="PF12161">
    <property type="entry name" value="HsdM_N"/>
    <property type="match status" value="1"/>
</dbReference>
<sequence length="765" mass="84974">MANLMKGTSLNMDYQELKQLEDDLWEAADQLRANSKLTASEYSMPVLGLIFLRHATTRFYALLEEVESSIPARAAGHLREDRIKLGFQGKAAIYLPEIARYEYLASLPASENIAAAIHDAMEAIEDSVTDQDGNKLLAGALPKNYHGLERDLLPDLIKIFNRPALQNASGDVFGRIYEYFLNQFAQSGAQEGGEFFTPPSLVRMIVNVIEPDHGTVLDPACGSAGMFVQTGHFMEDVRHKLTHDADITFFGQEKAEVNSKLARLNLAVHGLEGKILLGNTFYEDHHQLVGQCDFVMANPPFNVDGVQVAKIKSQVGTFEDNPPKRLPFGMPGTAGKSRGKDSTETISNGNSLWIQYFYSYLNATGRAGFVMAASASDAGNKDRDIRQQLVETGHVDVMMSIGPKFFYTRSLPCTLWFYDKSKPKERLDGVLMIDARNVYTVVSARSHVFTEEQLSNLSAITWLYRGQTERFVELLGHYQQQLAEHLQQLPDRIGADNQQIGLLEKTLSDLAEASLQDAAVAIVRTKLGEDHGVTDELLASFRDELKQVQTESHAWQQLIDKAVAEAKSLLGELSAPANLATRKTAQGKAEVGNAVLKAALAALEARHKAWLKLLDMADKQLRSRQWVSAAYTFAYEDCREVKKALLHRDLKKREQPSVRDLAVEAFKRAGYFIAQGHWLLSRFPDGVYVDVPGLCALVSRTTIAANDYSLTPGRYVGVALGVVDDDEGETFRERMKEIHSELAELNDKAARLADGIQLAFLELTE</sequence>
<proteinExistence type="inferred from homology"/>
<dbReference type="GO" id="GO:0032259">
    <property type="term" value="P:methylation"/>
    <property type="evidence" value="ECO:0007669"/>
    <property type="project" value="UniProtKB-KW"/>
</dbReference>
<dbReference type="Gene3D" id="1.20.1260.30">
    <property type="match status" value="1"/>
</dbReference>
<accession>A0A3M5RLM1</accession>
<evidence type="ECO:0000313" key="11">
    <source>
        <dbReference type="EMBL" id="RMU09447.1"/>
    </source>
</evidence>
<dbReference type="InterPro" id="IPR038333">
    <property type="entry name" value="T1MK-like_N_sf"/>
</dbReference>
<evidence type="ECO:0000256" key="4">
    <source>
        <dbReference type="ARBA" id="ARBA00022679"/>
    </source>
</evidence>
<evidence type="ECO:0000256" key="5">
    <source>
        <dbReference type="ARBA" id="ARBA00022691"/>
    </source>
</evidence>
<gene>
    <name evidence="11" type="ORF">ALP36_100964</name>
</gene>
<keyword evidence="8" id="KW-0175">Coiled coil</keyword>
<evidence type="ECO:0000256" key="3">
    <source>
        <dbReference type="ARBA" id="ARBA00022603"/>
    </source>
</evidence>
<evidence type="ECO:0000256" key="7">
    <source>
        <dbReference type="ARBA" id="ARBA00047942"/>
    </source>
</evidence>
<protein>
    <recommendedName>
        <fullName evidence="2">site-specific DNA-methyltransferase (adenine-specific)</fullName>
        <ecNumber evidence="2">2.1.1.72</ecNumber>
    </recommendedName>
</protein>
<organism evidence="11 12">
    <name type="scientific">Pseudomonas syringae pv. coriandricola</name>
    <dbReference type="NCBI Taxonomy" id="264453"/>
    <lineage>
        <taxon>Bacteria</taxon>
        <taxon>Pseudomonadati</taxon>
        <taxon>Pseudomonadota</taxon>
        <taxon>Gammaproteobacteria</taxon>
        <taxon>Pseudomonadales</taxon>
        <taxon>Pseudomonadaceae</taxon>
        <taxon>Pseudomonas</taxon>
    </lineage>
</organism>
<keyword evidence="4" id="KW-0808">Transferase</keyword>
<dbReference type="EMBL" id="RBTT01000133">
    <property type="protein sequence ID" value="RMU09447.1"/>
    <property type="molecule type" value="Genomic_DNA"/>
</dbReference>
<evidence type="ECO:0000313" key="12">
    <source>
        <dbReference type="Proteomes" id="UP000274212"/>
    </source>
</evidence>
<dbReference type="GO" id="GO:0009007">
    <property type="term" value="F:site-specific DNA-methyltransferase (adenine-specific) activity"/>
    <property type="evidence" value="ECO:0007669"/>
    <property type="project" value="UniProtKB-EC"/>
</dbReference>
<dbReference type="PANTHER" id="PTHR42998">
    <property type="entry name" value="TYPE I RESTRICTION ENZYME HINDVIIP M PROTEIN-RELATED"/>
    <property type="match status" value="1"/>
</dbReference>
<keyword evidence="5" id="KW-0949">S-adenosyl-L-methionine</keyword>
<dbReference type="InterPro" id="IPR052916">
    <property type="entry name" value="Type-I_RE_MTase_Subunit"/>
</dbReference>
<comment type="similarity">
    <text evidence="1">Belongs to the N(4)/N(6)-methyltransferase family.</text>
</comment>
<keyword evidence="6" id="KW-0680">Restriction system</keyword>
<evidence type="ECO:0000259" key="10">
    <source>
        <dbReference type="Pfam" id="PF12161"/>
    </source>
</evidence>
<evidence type="ECO:0000256" key="8">
    <source>
        <dbReference type="SAM" id="Coils"/>
    </source>
</evidence>
<comment type="catalytic activity">
    <reaction evidence="7">
        <text>a 2'-deoxyadenosine in DNA + S-adenosyl-L-methionine = an N(6)-methyl-2'-deoxyadenosine in DNA + S-adenosyl-L-homocysteine + H(+)</text>
        <dbReference type="Rhea" id="RHEA:15197"/>
        <dbReference type="Rhea" id="RHEA-COMP:12418"/>
        <dbReference type="Rhea" id="RHEA-COMP:12419"/>
        <dbReference type="ChEBI" id="CHEBI:15378"/>
        <dbReference type="ChEBI" id="CHEBI:57856"/>
        <dbReference type="ChEBI" id="CHEBI:59789"/>
        <dbReference type="ChEBI" id="CHEBI:90615"/>
        <dbReference type="ChEBI" id="CHEBI:90616"/>
        <dbReference type="EC" id="2.1.1.72"/>
    </reaction>
</comment>
<dbReference type="InterPro" id="IPR029063">
    <property type="entry name" value="SAM-dependent_MTases_sf"/>
</dbReference>
<evidence type="ECO:0000256" key="2">
    <source>
        <dbReference type="ARBA" id="ARBA00011900"/>
    </source>
</evidence>
<reference evidence="11 12" key="1">
    <citation type="submission" date="2018-08" db="EMBL/GenBank/DDBJ databases">
        <title>Recombination of ecologically and evolutionarily significant loci maintains genetic cohesion in the Pseudomonas syringae species complex.</title>
        <authorList>
            <person name="Dillon M."/>
            <person name="Thakur S."/>
            <person name="Almeida R.N.D."/>
            <person name="Weir B.S."/>
            <person name="Guttman D.S."/>
        </authorList>
    </citation>
    <scope>NUCLEOTIDE SEQUENCE [LARGE SCALE GENOMIC DNA]</scope>
    <source>
        <strain evidence="11 12">ICMP 9829</strain>
    </source>
</reference>
<dbReference type="PANTHER" id="PTHR42998:SF1">
    <property type="entry name" value="TYPE I RESTRICTION ENZYME HINDI METHYLASE SUBUNIT"/>
    <property type="match status" value="1"/>
</dbReference>
<dbReference type="InterPro" id="IPR003356">
    <property type="entry name" value="DNA_methylase_A-5"/>
</dbReference>
<feature type="coiled-coil region" evidence="8">
    <location>
        <begin position="728"/>
        <end position="755"/>
    </location>
</feature>
<dbReference type="AlphaFoldDB" id="A0A3M5RLM1"/>
<dbReference type="Gene3D" id="3.40.50.150">
    <property type="entry name" value="Vaccinia Virus protein VP39"/>
    <property type="match status" value="1"/>
</dbReference>
<evidence type="ECO:0000256" key="6">
    <source>
        <dbReference type="ARBA" id="ARBA00022747"/>
    </source>
</evidence>
<dbReference type="GO" id="GO:0009307">
    <property type="term" value="P:DNA restriction-modification system"/>
    <property type="evidence" value="ECO:0007669"/>
    <property type="project" value="UniProtKB-KW"/>
</dbReference>
<dbReference type="EC" id="2.1.1.72" evidence="2"/>